<evidence type="ECO:0000256" key="8">
    <source>
        <dbReference type="ARBA" id="ARBA00022703"/>
    </source>
</evidence>
<dbReference type="GO" id="GO:0008270">
    <property type="term" value="F:zinc ion binding"/>
    <property type="evidence" value="ECO:0007669"/>
    <property type="project" value="UniProtKB-KW"/>
</dbReference>
<keyword evidence="8" id="KW-0053">Apoptosis</keyword>
<dbReference type="SUPFAM" id="SSF57924">
    <property type="entry name" value="Inhibitor of apoptosis (IAP) repeat"/>
    <property type="match status" value="2"/>
</dbReference>
<sequence length="295" mass="33229">MGDAAPAEPRGARRQLFDPRMRSRARRLGTFRQWPHDAPVSAQALVEAGFFYVGPTDEVQCFCCGGVLTEWRRGDCPLRAHLTYFPSCEYLSDERVGIQEVLSSLQDVLDAVDGQILSVLQGVGREEPALPSDPEYPDMEMEEMRLSTFENWPQDSTVDPEHLARAGFFYTGEGDLVKCFYCDGEMMNWSSGDDPWREHARWYPECGFVLHSMGTEFVSSIQESLSTSPLTPLSTEEQLRRLQEERMCKVCMDKDVSVVFVPCGHLVACAECALNLRRCPICRAAIQGSVRAFMS</sequence>
<evidence type="ECO:0000256" key="1">
    <source>
        <dbReference type="ARBA" id="ARBA00000900"/>
    </source>
</evidence>
<keyword evidence="12" id="KW-0833">Ubl conjugation pathway</keyword>
<evidence type="ECO:0000313" key="18">
    <source>
        <dbReference type="Proteomes" id="UP000519684"/>
    </source>
</evidence>
<proteinExistence type="inferred from homology"/>
<evidence type="ECO:0000256" key="14">
    <source>
        <dbReference type="ARBA" id="ARBA00022843"/>
    </source>
</evidence>
<dbReference type="FunFam" id="1.10.533.10:FF:000075">
    <property type="entry name" value="Baculoviral IAP repeat containing 7"/>
    <property type="match status" value="1"/>
</dbReference>
<keyword evidence="6" id="KW-0808">Transferase</keyword>
<dbReference type="Proteomes" id="UP000519684">
    <property type="component" value="Unassembled WGS sequence"/>
</dbReference>
<dbReference type="GO" id="GO:0031398">
    <property type="term" value="P:positive regulation of protein ubiquitination"/>
    <property type="evidence" value="ECO:0007669"/>
    <property type="project" value="TreeGrafter"/>
</dbReference>
<protein>
    <recommendedName>
        <fullName evidence="4">RING-type E3 ubiquitin transferase</fullName>
        <ecNumber evidence="4">2.3.2.27</ecNumber>
    </recommendedName>
</protein>
<evidence type="ECO:0000256" key="13">
    <source>
        <dbReference type="ARBA" id="ARBA00022833"/>
    </source>
</evidence>
<evidence type="ECO:0000256" key="12">
    <source>
        <dbReference type="ARBA" id="ARBA00022786"/>
    </source>
</evidence>
<keyword evidence="14" id="KW-0832">Ubl conjugation</keyword>
<dbReference type="Gene3D" id="1.10.1170.10">
    <property type="entry name" value="Inhibitor Of Apoptosis Protein (2mihbC-IAP-1), Chain A"/>
    <property type="match status" value="2"/>
</dbReference>
<dbReference type="PROSITE" id="PS50089">
    <property type="entry name" value="ZF_RING_2"/>
    <property type="match status" value="1"/>
</dbReference>
<evidence type="ECO:0000259" key="16">
    <source>
        <dbReference type="PROSITE" id="PS50089"/>
    </source>
</evidence>
<feature type="non-terminal residue" evidence="17">
    <location>
        <position position="1"/>
    </location>
</feature>
<dbReference type="Gene3D" id="3.30.40.10">
    <property type="entry name" value="Zinc/RING finger domain, C3HC4 (zinc finger)"/>
    <property type="match status" value="1"/>
</dbReference>
<dbReference type="EMBL" id="VWYD01028322">
    <property type="protein sequence ID" value="NXQ49697.1"/>
    <property type="molecule type" value="Genomic_DNA"/>
</dbReference>
<keyword evidence="7" id="KW-0646">Protease inhibitor</keyword>
<keyword evidence="11 15" id="KW-0863">Zinc-finger</keyword>
<comment type="caution">
    <text evidence="17">The sequence shown here is derived from an EMBL/GenBank/DDBJ whole genome shotgun (WGS) entry which is preliminary data.</text>
</comment>
<dbReference type="PROSITE" id="PS01282">
    <property type="entry name" value="BIR_REPEAT_1"/>
    <property type="match status" value="1"/>
</dbReference>
<dbReference type="PANTHER" id="PTHR10044">
    <property type="entry name" value="INHIBITOR OF APOPTOSIS"/>
    <property type="match status" value="1"/>
</dbReference>
<evidence type="ECO:0000256" key="4">
    <source>
        <dbReference type="ARBA" id="ARBA00012483"/>
    </source>
</evidence>
<dbReference type="EC" id="2.3.2.27" evidence="4"/>
<comment type="subcellular location">
    <subcellularLocation>
        <location evidence="2">Cytoplasm</location>
    </subcellularLocation>
</comment>
<dbReference type="GO" id="GO:0061630">
    <property type="term" value="F:ubiquitin protein ligase activity"/>
    <property type="evidence" value="ECO:0007669"/>
    <property type="project" value="UniProtKB-EC"/>
</dbReference>
<dbReference type="InterPro" id="IPR013083">
    <property type="entry name" value="Znf_RING/FYVE/PHD"/>
</dbReference>
<organism evidence="17 18">
    <name type="scientific">Catharus fuscescens</name>
    <name type="common">Veery</name>
    <name type="synonym">Turdus fuscescens</name>
    <dbReference type="NCBI Taxonomy" id="159581"/>
    <lineage>
        <taxon>Eukaryota</taxon>
        <taxon>Metazoa</taxon>
        <taxon>Chordata</taxon>
        <taxon>Craniata</taxon>
        <taxon>Vertebrata</taxon>
        <taxon>Euteleostomi</taxon>
        <taxon>Archelosauria</taxon>
        <taxon>Archosauria</taxon>
        <taxon>Dinosauria</taxon>
        <taxon>Saurischia</taxon>
        <taxon>Theropoda</taxon>
        <taxon>Coelurosauria</taxon>
        <taxon>Aves</taxon>
        <taxon>Neognathae</taxon>
        <taxon>Neoaves</taxon>
        <taxon>Telluraves</taxon>
        <taxon>Australaves</taxon>
        <taxon>Passeriformes</taxon>
        <taxon>Turdidae</taxon>
        <taxon>Catharus</taxon>
    </lineage>
</organism>
<evidence type="ECO:0000313" key="17">
    <source>
        <dbReference type="EMBL" id="NXQ49697.1"/>
    </source>
</evidence>
<dbReference type="GO" id="GO:0005634">
    <property type="term" value="C:nucleus"/>
    <property type="evidence" value="ECO:0007669"/>
    <property type="project" value="TreeGrafter"/>
</dbReference>
<evidence type="ECO:0000256" key="11">
    <source>
        <dbReference type="ARBA" id="ARBA00022771"/>
    </source>
</evidence>
<dbReference type="GO" id="GO:0005737">
    <property type="term" value="C:cytoplasm"/>
    <property type="evidence" value="ECO:0007669"/>
    <property type="project" value="UniProtKB-SubCell"/>
</dbReference>
<evidence type="ECO:0000256" key="10">
    <source>
        <dbReference type="ARBA" id="ARBA00022723"/>
    </source>
</evidence>
<dbReference type="CDD" id="cd00022">
    <property type="entry name" value="BIR"/>
    <property type="match status" value="2"/>
</dbReference>
<evidence type="ECO:0000256" key="7">
    <source>
        <dbReference type="ARBA" id="ARBA00022690"/>
    </source>
</evidence>
<dbReference type="FunFam" id="1.10.1170.10:FF:000002">
    <property type="entry name" value="Baculoviral IAP repeat containing 7"/>
    <property type="match status" value="1"/>
</dbReference>
<name>A0A7L2DJ87_CATFU</name>
<dbReference type="InterPro" id="IPR001370">
    <property type="entry name" value="BIR_rpt"/>
</dbReference>
<dbReference type="InterPro" id="IPR001841">
    <property type="entry name" value="Znf_RING"/>
</dbReference>
<dbReference type="GO" id="GO:0043066">
    <property type="term" value="P:negative regulation of apoptotic process"/>
    <property type="evidence" value="ECO:0007669"/>
    <property type="project" value="TreeGrafter"/>
</dbReference>
<evidence type="ECO:0000256" key="3">
    <source>
        <dbReference type="ARBA" id="ARBA00006672"/>
    </source>
</evidence>
<feature type="domain" description="RING-type" evidence="16">
    <location>
        <begin position="248"/>
        <end position="283"/>
    </location>
</feature>
<dbReference type="FunFam" id="3.30.40.10:FF:000184">
    <property type="entry name" value="Baculoviral IAP repeat containing 2"/>
    <property type="match status" value="1"/>
</dbReference>
<gene>
    <name evidence="17" type="primary">Birc7b</name>
    <name evidence="17" type="ORF">CATFUS_R09850</name>
</gene>
<evidence type="ECO:0000256" key="15">
    <source>
        <dbReference type="PROSITE-ProRule" id="PRU00175"/>
    </source>
</evidence>
<dbReference type="Pfam" id="PF13920">
    <property type="entry name" value="zf-C3HC4_3"/>
    <property type="match status" value="1"/>
</dbReference>
<feature type="non-terminal residue" evidence="17">
    <location>
        <position position="295"/>
    </location>
</feature>
<dbReference type="SMART" id="SM00238">
    <property type="entry name" value="BIR"/>
    <property type="match status" value="2"/>
</dbReference>
<dbReference type="GO" id="GO:0004869">
    <property type="term" value="F:cysteine-type endopeptidase inhibitor activity"/>
    <property type="evidence" value="ECO:0007669"/>
    <property type="project" value="UniProtKB-KW"/>
</dbReference>
<accession>A0A7L2DJ87</accession>
<keyword evidence="18" id="KW-1185">Reference proteome</keyword>
<dbReference type="FunFam" id="1.10.1170.10:FF:000003">
    <property type="entry name" value="E3 ubiquitin-protein ligase XIAP"/>
    <property type="match status" value="1"/>
</dbReference>
<evidence type="ECO:0000256" key="5">
    <source>
        <dbReference type="ARBA" id="ARBA00022490"/>
    </source>
</evidence>
<dbReference type="InterPro" id="IPR050784">
    <property type="entry name" value="IAP"/>
</dbReference>
<comment type="similarity">
    <text evidence="3">Belongs to the IAP family.</text>
</comment>
<evidence type="ECO:0000256" key="9">
    <source>
        <dbReference type="ARBA" id="ARBA00022704"/>
    </source>
</evidence>
<evidence type="ECO:0000256" key="6">
    <source>
        <dbReference type="ARBA" id="ARBA00022679"/>
    </source>
</evidence>
<dbReference type="SMART" id="SM00184">
    <property type="entry name" value="RING"/>
    <property type="match status" value="1"/>
</dbReference>
<dbReference type="PANTHER" id="PTHR10044:SF163">
    <property type="entry name" value="BACULOVIRAL IAP REPEAT-CONTAINING PROTEIN 7"/>
    <property type="match status" value="1"/>
</dbReference>
<dbReference type="GO" id="GO:0006915">
    <property type="term" value="P:apoptotic process"/>
    <property type="evidence" value="ECO:0007669"/>
    <property type="project" value="UniProtKB-KW"/>
</dbReference>
<evidence type="ECO:0000256" key="2">
    <source>
        <dbReference type="ARBA" id="ARBA00004496"/>
    </source>
</evidence>
<keyword evidence="5" id="KW-0963">Cytoplasm</keyword>
<keyword evidence="9" id="KW-0789">Thiol protease inhibitor</keyword>
<keyword evidence="13" id="KW-0862">Zinc</keyword>
<dbReference type="GO" id="GO:0043027">
    <property type="term" value="F:cysteine-type endopeptidase inhibitor activity involved in apoptotic process"/>
    <property type="evidence" value="ECO:0007669"/>
    <property type="project" value="TreeGrafter"/>
</dbReference>
<dbReference type="GO" id="GO:0051726">
    <property type="term" value="P:regulation of cell cycle"/>
    <property type="evidence" value="ECO:0007669"/>
    <property type="project" value="TreeGrafter"/>
</dbReference>
<dbReference type="Pfam" id="PF00653">
    <property type="entry name" value="BIR"/>
    <property type="match status" value="2"/>
</dbReference>
<keyword evidence="10" id="KW-0479">Metal-binding</keyword>
<comment type="catalytic activity">
    <reaction evidence="1">
        <text>S-ubiquitinyl-[E2 ubiquitin-conjugating enzyme]-L-cysteine + [acceptor protein]-L-lysine = [E2 ubiquitin-conjugating enzyme]-L-cysteine + N(6)-ubiquitinyl-[acceptor protein]-L-lysine.</text>
        <dbReference type="EC" id="2.3.2.27"/>
    </reaction>
</comment>
<reference evidence="17 18" key="1">
    <citation type="submission" date="2019-09" db="EMBL/GenBank/DDBJ databases">
        <title>Bird 10,000 Genomes (B10K) Project - Family phase.</title>
        <authorList>
            <person name="Zhang G."/>
        </authorList>
    </citation>
    <scope>NUCLEOTIDE SEQUENCE [LARGE SCALE GENOMIC DNA]</scope>
    <source>
        <strain evidence="17">B10K-DU-001-17</strain>
        <tissue evidence="17">Muscle</tissue>
    </source>
</reference>
<dbReference type="AlphaFoldDB" id="A0A7L2DJ87"/>
<dbReference type="CDD" id="cd16713">
    <property type="entry name" value="RING-HC_BIRC2_3_7"/>
    <property type="match status" value="1"/>
</dbReference>
<dbReference type="PROSITE" id="PS50143">
    <property type="entry name" value="BIR_REPEAT_2"/>
    <property type="match status" value="2"/>
</dbReference>